<dbReference type="InterPro" id="IPR001959">
    <property type="entry name" value="Transposase"/>
</dbReference>
<dbReference type="NCBIfam" id="TIGR01766">
    <property type="entry name" value="IS200/IS605 family accessory protein TnpB-like domain"/>
    <property type="match status" value="1"/>
</dbReference>
<accession>A0ABT4SVA1</accession>
<evidence type="ECO:0000256" key="1">
    <source>
        <dbReference type="ARBA" id="ARBA00008761"/>
    </source>
</evidence>
<reference evidence="11 12" key="1">
    <citation type="submission" date="2022-11" db="EMBL/GenBank/DDBJ databases">
        <title>Nonomuraea corallina sp. nov., a new species of the genus Nonomuraea isolated from sea side sediment in Thai sea.</title>
        <authorList>
            <person name="Ngamcharungchit C."/>
            <person name="Matsumoto A."/>
            <person name="Suriyachadkun C."/>
            <person name="Panbangred W."/>
            <person name="Inahashi Y."/>
            <person name="Intra B."/>
        </authorList>
    </citation>
    <scope>NUCLEOTIDE SEQUENCE [LARGE SCALE GENOMIC DNA]</scope>
    <source>
        <strain evidence="11 12">DSM 43553</strain>
    </source>
</reference>
<dbReference type="PANTHER" id="PTHR30405:SF11">
    <property type="entry name" value="RNA-GUIDED DNA ENDONUCLEASE RV2885C-RELATED"/>
    <property type="match status" value="1"/>
</dbReference>
<evidence type="ECO:0000256" key="4">
    <source>
        <dbReference type="ARBA" id="ARBA00022723"/>
    </source>
</evidence>
<dbReference type="RefSeq" id="WP_271276184.1">
    <property type="nucleotide sequence ID" value="NZ_BAABFD010000016.1"/>
</dbReference>
<dbReference type="NCBIfam" id="NF040570">
    <property type="entry name" value="guided_TnpB"/>
    <property type="match status" value="1"/>
</dbReference>
<comment type="similarity">
    <text evidence="2">In the N-terminal section; belongs to the transposase 2 family.</text>
</comment>
<organism evidence="11 12">
    <name type="scientific">Nonomuraea ferruginea</name>
    <dbReference type="NCBI Taxonomy" id="46174"/>
    <lineage>
        <taxon>Bacteria</taxon>
        <taxon>Bacillati</taxon>
        <taxon>Actinomycetota</taxon>
        <taxon>Actinomycetes</taxon>
        <taxon>Streptosporangiales</taxon>
        <taxon>Streptosporangiaceae</taxon>
        <taxon>Nonomuraea</taxon>
    </lineage>
</organism>
<dbReference type="InterPro" id="IPR051399">
    <property type="entry name" value="RNA-guided_DNA_endo/Transpos"/>
</dbReference>
<dbReference type="EMBL" id="JAPNUD010000021">
    <property type="protein sequence ID" value="MDA0641199.1"/>
    <property type="molecule type" value="Genomic_DNA"/>
</dbReference>
<comment type="caution">
    <text evidence="11">The sequence shown here is derived from an EMBL/GenBank/DDBJ whole genome shotgun (WGS) entry which is preliminary data.</text>
</comment>
<keyword evidence="4" id="KW-0479">Metal-binding</keyword>
<evidence type="ECO:0000259" key="8">
    <source>
        <dbReference type="Pfam" id="PF01385"/>
    </source>
</evidence>
<evidence type="ECO:0000256" key="5">
    <source>
        <dbReference type="ARBA" id="ARBA00022833"/>
    </source>
</evidence>
<name>A0ABT4SVA1_9ACTN</name>
<feature type="domain" description="Probable transposase IS891/IS1136/IS1341" evidence="8">
    <location>
        <begin position="181"/>
        <end position="287"/>
    </location>
</feature>
<dbReference type="Pfam" id="PF07282">
    <property type="entry name" value="Cas12f1-like_TNB"/>
    <property type="match status" value="1"/>
</dbReference>
<dbReference type="InterPro" id="IPR010095">
    <property type="entry name" value="Cas12f1-like_TNB"/>
</dbReference>
<keyword evidence="7" id="KW-0233">DNA recombination</keyword>
<gene>
    <name evidence="11" type="ORF">OUY24_11270</name>
</gene>
<keyword evidence="3" id="KW-0815">Transposition</keyword>
<dbReference type="PANTHER" id="PTHR30405">
    <property type="entry name" value="TRANSPOSASE"/>
    <property type="match status" value="1"/>
</dbReference>
<keyword evidence="5" id="KW-0862">Zinc</keyword>
<evidence type="ECO:0000313" key="11">
    <source>
        <dbReference type="EMBL" id="MDA0641199.1"/>
    </source>
</evidence>
<comment type="similarity">
    <text evidence="1">In the C-terminal section; belongs to the transposase 35 family.</text>
</comment>
<evidence type="ECO:0000259" key="9">
    <source>
        <dbReference type="Pfam" id="PF07282"/>
    </source>
</evidence>
<dbReference type="InterPro" id="IPR021027">
    <property type="entry name" value="Transposase_put_HTH"/>
</dbReference>
<keyword evidence="12" id="KW-1185">Reference proteome</keyword>
<evidence type="ECO:0000313" key="12">
    <source>
        <dbReference type="Proteomes" id="UP001212498"/>
    </source>
</evidence>
<proteinExistence type="inferred from homology"/>
<sequence length="394" mass="43047">MRRSFKFLLRPTRHQEIALTACLEDHRQLYNAALEHRRTAYARAGVSVRYGDQSAELKHIRGDDTGGQGRWSFSSQQATLRRLDKAFGAFFRRVKAGRTPGFPRFKGRGRFDTVEWPKDGDGCRWDSQPGHPTATYVRLQGVGHVRVHQHRPVKGRVKTISVKREGSRWYLVLSCDDVPAEPLPATGAMAGIDMGVASLLTTSDGGQVANPRHLAATAGRLADAQRDLARKKRGSRRRRKAVARVAALHGKVRRQRLDHAHKAANALVRAYDVIVHEDLRIANMTRSASGTIEAPGRNVAQKSGLNRSILDAGWGVFLTILSHKAESAGRKLIAVNPAGTSRTCSRCGHVAKENRVTQAGFACTACGHAAHADVNAAVNILRAGLALRQVAEAA</sequence>
<keyword evidence="6" id="KW-0238">DNA-binding</keyword>
<dbReference type="Proteomes" id="UP001212498">
    <property type="component" value="Unassembled WGS sequence"/>
</dbReference>
<dbReference type="Pfam" id="PF12323">
    <property type="entry name" value="HTH_OrfB_IS605"/>
    <property type="match status" value="1"/>
</dbReference>
<evidence type="ECO:0000259" key="10">
    <source>
        <dbReference type="Pfam" id="PF12323"/>
    </source>
</evidence>
<evidence type="ECO:0000256" key="6">
    <source>
        <dbReference type="ARBA" id="ARBA00023125"/>
    </source>
</evidence>
<feature type="domain" description="Transposase putative helix-turn-helix" evidence="10">
    <location>
        <begin position="1"/>
        <end position="44"/>
    </location>
</feature>
<evidence type="ECO:0000256" key="7">
    <source>
        <dbReference type="ARBA" id="ARBA00023172"/>
    </source>
</evidence>
<dbReference type="Pfam" id="PF01385">
    <property type="entry name" value="OrfB_IS605"/>
    <property type="match status" value="1"/>
</dbReference>
<protein>
    <submittedName>
        <fullName evidence="11">Transposase</fullName>
    </submittedName>
</protein>
<evidence type="ECO:0000256" key="3">
    <source>
        <dbReference type="ARBA" id="ARBA00022578"/>
    </source>
</evidence>
<feature type="domain" description="Cas12f1-like TNB" evidence="9">
    <location>
        <begin position="314"/>
        <end position="380"/>
    </location>
</feature>
<evidence type="ECO:0000256" key="2">
    <source>
        <dbReference type="ARBA" id="ARBA00011044"/>
    </source>
</evidence>